<evidence type="ECO:0000256" key="3">
    <source>
        <dbReference type="ARBA" id="ARBA00004147"/>
    </source>
</evidence>
<dbReference type="InterPro" id="IPR027417">
    <property type="entry name" value="P-loop_NTPase"/>
</dbReference>
<keyword evidence="16" id="KW-0067">ATP-binding</keyword>
<proteinExistence type="inferred from homology"/>
<dbReference type="GO" id="GO:0003724">
    <property type="term" value="F:RNA helicase activity"/>
    <property type="evidence" value="ECO:0007669"/>
    <property type="project" value="InterPro"/>
</dbReference>
<keyword evidence="25" id="KW-1185">Reference proteome</keyword>
<evidence type="ECO:0000256" key="16">
    <source>
        <dbReference type="ARBA" id="ARBA00022840"/>
    </source>
</evidence>
<keyword evidence="12" id="KW-0547">Nucleotide-binding</keyword>
<evidence type="ECO:0000313" key="24">
    <source>
        <dbReference type="EMBL" id="ALE29598.1"/>
    </source>
</evidence>
<dbReference type="InterPro" id="IPR049912">
    <property type="entry name" value="CRESS_DNA_REP"/>
</dbReference>
<dbReference type="Pfam" id="PF02407">
    <property type="entry name" value="Viral_Rep"/>
    <property type="match status" value="1"/>
</dbReference>
<protein>
    <recommendedName>
        <fullName evidence="5">Replication-associated protein</fullName>
    </recommendedName>
    <alternativeName>
        <fullName evidence="20">ATP-dependent helicase Rep</fullName>
    </alternativeName>
    <alternativeName>
        <fullName evidence="21">RepP</fullName>
    </alternativeName>
</protein>
<dbReference type="GeneID" id="26974151"/>
<evidence type="ECO:0000256" key="5">
    <source>
        <dbReference type="ARBA" id="ARBA00014531"/>
    </source>
</evidence>
<evidence type="ECO:0000256" key="8">
    <source>
        <dbReference type="ARBA" id="ARBA00022695"/>
    </source>
</evidence>
<dbReference type="KEGG" id="vg:26974151"/>
<evidence type="ECO:0000256" key="11">
    <source>
        <dbReference type="ARBA" id="ARBA00022723"/>
    </source>
</evidence>
<name>A0A126G9J8_9VIRU</name>
<keyword evidence="7" id="KW-0808">Transferase</keyword>
<sequence>MFCYIKNAISCLRTVKINVFSMPPSRSRAFIFTWNNPTADTEAALESLAGYSYLTFGRETAPTTGTRHLQGYIRFTDGKSLRSARRLLNGAHVEVARTIRQAIEYCHKEGDFVEFGTRPVDDAARGDMEKARWEIAWTKAKTADLEEIDADIRVRCYSALTRIQKDYMVPPLPLPAPCGLWIHGLSGVGKTFAVYQAYPDLYSKNASKWWDGYQNQDHILFDDMDPDVGKWAGRFFKIWADERPFIADIKGGSISIRPKIFIVTSQYTIDECFGEIQTRMALSRRFRIIEKLSLDHEINI</sequence>
<evidence type="ECO:0000256" key="20">
    <source>
        <dbReference type="ARBA" id="ARBA00030754"/>
    </source>
</evidence>
<evidence type="ECO:0000256" key="22">
    <source>
        <dbReference type="ARBA" id="ARBA00049360"/>
    </source>
</evidence>
<dbReference type="GO" id="GO:0016779">
    <property type="term" value="F:nucleotidyltransferase activity"/>
    <property type="evidence" value="ECO:0007669"/>
    <property type="project" value="UniProtKB-KW"/>
</dbReference>
<dbReference type="Pfam" id="PF00910">
    <property type="entry name" value="RNA_helicase"/>
    <property type="match status" value="1"/>
</dbReference>
<evidence type="ECO:0000256" key="17">
    <source>
        <dbReference type="ARBA" id="ARBA00023124"/>
    </source>
</evidence>
<evidence type="ECO:0000259" key="23">
    <source>
        <dbReference type="PROSITE" id="PS52020"/>
    </source>
</evidence>
<dbReference type="GO" id="GO:0000166">
    <property type="term" value="F:nucleotide binding"/>
    <property type="evidence" value="ECO:0007669"/>
    <property type="project" value="UniProtKB-KW"/>
</dbReference>
<dbReference type="Proteomes" id="UP000203456">
    <property type="component" value="Segment"/>
</dbReference>
<comment type="subcellular location">
    <subcellularLocation>
        <location evidence="3">Host nucleus</location>
    </subcellularLocation>
</comment>
<dbReference type="GO" id="GO:0003677">
    <property type="term" value="F:DNA binding"/>
    <property type="evidence" value="ECO:0007669"/>
    <property type="project" value="UniProtKB-KW"/>
</dbReference>
<evidence type="ECO:0000256" key="18">
    <source>
        <dbReference type="ARBA" id="ARBA00023125"/>
    </source>
</evidence>
<organism evidence="24 25">
    <name type="scientific">Lake Sarah-associated circular virus-7</name>
    <dbReference type="NCBI Taxonomy" id="1685784"/>
    <lineage>
        <taxon>Viruses</taxon>
        <taxon>Monodnaviria</taxon>
        <taxon>Shotokuvirae</taxon>
        <taxon>Cressdnaviricota</taxon>
        <taxon>Arfiviricetes</taxon>
        <taxon>Rohanvirales</taxon>
        <taxon>Adamaviridae</taxon>
        <taxon>Vanyarvirus</taxon>
        <taxon>Vanyarvirus aros</taxon>
    </lineage>
</organism>
<dbReference type="RefSeq" id="YP_009237506.1">
    <property type="nucleotide sequence ID" value="NC_029584.1"/>
</dbReference>
<evidence type="ECO:0000313" key="25">
    <source>
        <dbReference type="Proteomes" id="UP000203456"/>
    </source>
</evidence>
<keyword evidence="6" id="KW-1048">Host nucleus</keyword>
<dbReference type="GO" id="GO:0003723">
    <property type="term" value="F:RNA binding"/>
    <property type="evidence" value="ECO:0007669"/>
    <property type="project" value="InterPro"/>
</dbReference>
<evidence type="ECO:0000256" key="13">
    <source>
        <dbReference type="ARBA" id="ARBA00022759"/>
    </source>
</evidence>
<keyword evidence="14" id="KW-0378">Hydrolase</keyword>
<dbReference type="Gene3D" id="3.40.1310.20">
    <property type="match status" value="1"/>
</dbReference>
<dbReference type="GO" id="GO:0046872">
    <property type="term" value="F:metal ion binding"/>
    <property type="evidence" value="ECO:0007669"/>
    <property type="project" value="UniProtKB-KW"/>
</dbReference>
<accession>A0A126G9J8</accession>
<evidence type="ECO:0000256" key="10">
    <source>
        <dbReference type="ARBA" id="ARBA00022722"/>
    </source>
</evidence>
<comment type="similarity">
    <text evidence="4">Belongs to the nanoviruses/circoviruses replication-associated protein family.</text>
</comment>
<feature type="domain" description="CRESS-DNA virus Rep endonuclease" evidence="23">
    <location>
        <begin position="24"/>
        <end position="118"/>
    </location>
</feature>
<evidence type="ECO:0000256" key="6">
    <source>
        <dbReference type="ARBA" id="ARBA00022562"/>
    </source>
</evidence>
<keyword evidence="10" id="KW-0540">Nuclease</keyword>
<dbReference type="OrthoDB" id="9195at10239"/>
<keyword evidence="13" id="KW-0255">Endonuclease</keyword>
<dbReference type="EMBL" id="KP153404">
    <property type="protein sequence ID" value="ALE29598.1"/>
    <property type="molecule type" value="Genomic_DNA"/>
</dbReference>
<keyword evidence="11" id="KW-0479">Metal-binding</keyword>
<keyword evidence="9" id="KW-0235">DNA replication</keyword>
<dbReference type="GO" id="GO:0042025">
    <property type="term" value="C:host cell nucleus"/>
    <property type="evidence" value="ECO:0007669"/>
    <property type="project" value="UniProtKB-SubCell"/>
</dbReference>
<comment type="catalytic activity">
    <reaction evidence="22">
        <text>ATP + H2O = ADP + phosphate + H(+)</text>
        <dbReference type="Rhea" id="RHEA:13065"/>
        <dbReference type="ChEBI" id="CHEBI:15377"/>
        <dbReference type="ChEBI" id="CHEBI:15378"/>
        <dbReference type="ChEBI" id="CHEBI:30616"/>
        <dbReference type="ChEBI" id="CHEBI:43474"/>
        <dbReference type="ChEBI" id="CHEBI:456216"/>
    </reaction>
</comment>
<keyword evidence="17" id="KW-0190">Covalent protein-DNA linkage</keyword>
<evidence type="ECO:0000256" key="15">
    <source>
        <dbReference type="ARBA" id="ARBA00022806"/>
    </source>
</evidence>
<dbReference type="SUPFAM" id="SSF52540">
    <property type="entry name" value="P-loop containing nucleoside triphosphate hydrolases"/>
    <property type="match status" value="1"/>
</dbReference>
<evidence type="ECO:0000256" key="7">
    <source>
        <dbReference type="ARBA" id="ARBA00022679"/>
    </source>
</evidence>
<keyword evidence="19" id="KW-0511">Multifunctional enzyme</keyword>
<evidence type="ECO:0000256" key="14">
    <source>
        <dbReference type="ARBA" id="ARBA00022801"/>
    </source>
</evidence>
<reference evidence="24 25" key="1">
    <citation type="journal article" date="2016" name="Infect. Genet. Evol.">
        <title>Diverse circular replication-associated protein encoding viruses circulating in invertebrates within a lake ecosystem.</title>
        <authorList>
            <person name="Dayaram A."/>
            <person name="Galatowitsch M.L."/>
            <person name="Arguello-Astorga G.R."/>
            <person name="van Bysterveldt K."/>
            <person name="Kraberger S."/>
            <person name="Stainton D."/>
            <person name="Harding J.S."/>
            <person name="Roumagnac P."/>
            <person name="Martin D.P."/>
            <person name="Lefeuvre P."/>
            <person name="Varsani A."/>
        </authorList>
    </citation>
    <scope>NUCLEOTIDE SEQUENCE [LARGE SCALE GENOMIC DNA]</scope>
    <source>
        <strain evidence="24">LSaCV-7-LSSO-2013</strain>
    </source>
</reference>
<evidence type="ECO:0000256" key="1">
    <source>
        <dbReference type="ARBA" id="ARBA00001936"/>
    </source>
</evidence>
<evidence type="ECO:0000256" key="21">
    <source>
        <dbReference type="ARBA" id="ARBA00032243"/>
    </source>
</evidence>
<evidence type="ECO:0000256" key="9">
    <source>
        <dbReference type="ARBA" id="ARBA00022705"/>
    </source>
</evidence>
<dbReference type="GO" id="GO:0016787">
    <property type="term" value="F:hydrolase activity"/>
    <property type="evidence" value="ECO:0007669"/>
    <property type="project" value="UniProtKB-KW"/>
</dbReference>
<keyword evidence="18" id="KW-0238">DNA-binding</keyword>
<keyword evidence="15" id="KW-0347">Helicase</keyword>
<keyword evidence="8" id="KW-0548">Nucleotidyltransferase</keyword>
<evidence type="ECO:0000256" key="12">
    <source>
        <dbReference type="ARBA" id="ARBA00022741"/>
    </source>
</evidence>
<dbReference type="GO" id="GO:0004519">
    <property type="term" value="F:endonuclease activity"/>
    <property type="evidence" value="ECO:0007669"/>
    <property type="project" value="UniProtKB-KW"/>
</dbReference>
<comment type="cofactor">
    <cofactor evidence="1">
        <name>Mn(2+)</name>
        <dbReference type="ChEBI" id="CHEBI:29035"/>
    </cofactor>
</comment>
<evidence type="ECO:0000256" key="4">
    <source>
        <dbReference type="ARBA" id="ARBA00008545"/>
    </source>
</evidence>
<dbReference type="GO" id="GO:0006260">
    <property type="term" value="P:DNA replication"/>
    <property type="evidence" value="ECO:0007669"/>
    <property type="project" value="UniProtKB-KW"/>
</dbReference>
<dbReference type="InterPro" id="IPR000605">
    <property type="entry name" value="Helicase_SF3_ssDNA/RNA_vir"/>
</dbReference>
<dbReference type="PROSITE" id="PS52020">
    <property type="entry name" value="CRESS_DNA_REP"/>
    <property type="match status" value="1"/>
</dbReference>
<evidence type="ECO:0000256" key="19">
    <source>
        <dbReference type="ARBA" id="ARBA00023268"/>
    </source>
</evidence>
<comment type="cofactor">
    <cofactor evidence="2">
        <name>Mg(2+)</name>
        <dbReference type="ChEBI" id="CHEBI:18420"/>
    </cofactor>
</comment>
<evidence type="ECO:0000256" key="2">
    <source>
        <dbReference type="ARBA" id="ARBA00001946"/>
    </source>
</evidence>